<evidence type="ECO:0000313" key="5">
    <source>
        <dbReference type="Proteomes" id="UP000046122"/>
    </source>
</evidence>
<dbReference type="InterPro" id="IPR001845">
    <property type="entry name" value="HTH_ArsR_DNA-bd_dom"/>
</dbReference>
<organism evidence="2 4">
    <name type="scientific">Mesorhizobium plurifarium</name>
    <dbReference type="NCBI Taxonomy" id="69974"/>
    <lineage>
        <taxon>Bacteria</taxon>
        <taxon>Pseudomonadati</taxon>
        <taxon>Pseudomonadota</taxon>
        <taxon>Alphaproteobacteria</taxon>
        <taxon>Hyphomicrobiales</taxon>
        <taxon>Phyllobacteriaceae</taxon>
        <taxon>Mesorhizobium</taxon>
    </lineage>
</organism>
<sequence length="118" mass="13677">MMTLVSRLRAAAHFDRLRILGLCAHADLTVCELADILDLRRDRVVRHVRLLARADFLCCDEQRPWRSYHLKPEDKHGGLVQLLVDLLPHCDGHHERDLQRLEAIRNEQPKGTACLIEK</sequence>
<dbReference type="InterPro" id="IPR036388">
    <property type="entry name" value="WH-like_DNA-bd_sf"/>
</dbReference>
<evidence type="ECO:0000259" key="1">
    <source>
        <dbReference type="PROSITE" id="PS50987"/>
    </source>
</evidence>
<feature type="domain" description="HTH arsR-type" evidence="1">
    <location>
        <begin position="1"/>
        <end position="94"/>
    </location>
</feature>
<dbReference type="Proteomes" id="UP000046122">
    <property type="component" value="Unassembled WGS sequence"/>
</dbReference>
<dbReference type="AlphaFoldDB" id="A0A090DP99"/>
<gene>
    <name evidence="2" type="ORF">MPL3356_270042</name>
    <name evidence="3" type="ORF">MPL3365_170069</name>
</gene>
<dbReference type="SMART" id="SM00418">
    <property type="entry name" value="HTH_ARSR"/>
    <property type="match status" value="1"/>
</dbReference>
<dbReference type="EMBL" id="CCNE01000009">
    <property type="protein sequence ID" value="CDX52754.1"/>
    <property type="molecule type" value="Genomic_DNA"/>
</dbReference>
<dbReference type="SUPFAM" id="SSF46785">
    <property type="entry name" value="Winged helix' DNA-binding domain"/>
    <property type="match status" value="1"/>
</dbReference>
<evidence type="ECO:0000313" key="2">
    <source>
        <dbReference type="EMBL" id="CDX18282.1"/>
    </source>
</evidence>
<dbReference type="Gene3D" id="1.10.10.10">
    <property type="entry name" value="Winged helix-like DNA-binding domain superfamily/Winged helix DNA-binding domain"/>
    <property type="match status" value="1"/>
</dbReference>
<name>A0A090DP99_MESPL</name>
<dbReference type="STRING" id="69974.MPLDJ20_130016"/>
<dbReference type="InterPro" id="IPR036390">
    <property type="entry name" value="WH_DNA-bd_sf"/>
</dbReference>
<protein>
    <submittedName>
        <fullName evidence="2">Transcriptional regulator</fullName>
    </submittedName>
</protein>
<evidence type="ECO:0000313" key="3">
    <source>
        <dbReference type="EMBL" id="CDX52754.1"/>
    </source>
</evidence>
<dbReference type="EMBL" id="CCMZ01000020">
    <property type="protein sequence ID" value="CDX18282.1"/>
    <property type="molecule type" value="Genomic_DNA"/>
</dbReference>
<keyword evidence="4" id="KW-1185">Reference proteome</keyword>
<proteinExistence type="predicted"/>
<dbReference type="PROSITE" id="PS50987">
    <property type="entry name" value="HTH_ARSR_2"/>
    <property type="match status" value="1"/>
</dbReference>
<reference evidence="2 5" key="2">
    <citation type="submission" date="2014-08" db="EMBL/GenBank/DDBJ databases">
        <authorList>
            <person name="Moulin Lionel"/>
        </authorList>
    </citation>
    <scope>NUCLEOTIDE SEQUENCE [LARGE SCALE GENOMIC DNA]</scope>
</reference>
<dbReference type="GO" id="GO:0003700">
    <property type="term" value="F:DNA-binding transcription factor activity"/>
    <property type="evidence" value="ECO:0007669"/>
    <property type="project" value="InterPro"/>
</dbReference>
<dbReference type="Proteomes" id="UP000045285">
    <property type="component" value="Unassembled WGS sequence"/>
</dbReference>
<evidence type="ECO:0000313" key="4">
    <source>
        <dbReference type="Proteomes" id="UP000045285"/>
    </source>
</evidence>
<accession>A0A090DP99</accession>
<reference evidence="4" key="1">
    <citation type="submission" date="2014-08" db="EMBL/GenBank/DDBJ databases">
        <authorList>
            <person name="Moulin L."/>
        </authorList>
    </citation>
    <scope>NUCLEOTIDE SEQUENCE [LARGE SCALE GENOMIC DNA]</scope>
</reference>